<organism evidence="2 3">
    <name type="scientific">Dryococelus australis</name>
    <dbReference type="NCBI Taxonomy" id="614101"/>
    <lineage>
        <taxon>Eukaryota</taxon>
        <taxon>Metazoa</taxon>
        <taxon>Ecdysozoa</taxon>
        <taxon>Arthropoda</taxon>
        <taxon>Hexapoda</taxon>
        <taxon>Insecta</taxon>
        <taxon>Pterygota</taxon>
        <taxon>Neoptera</taxon>
        <taxon>Polyneoptera</taxon>
        <taxon>Phasmatodea</taxon>
        <taxon>Verophasmatodea</taxon>
        <taxon>Anareolatae</taxon>
        <taxon>Phasmatidae</taxon>
        <taxon>Eurycanthinae</taxon>
        <taxon>Dryococelus</taxon>
    </lineage>
</organism>
<sequence>MFQVEMLQSMNKVQKLESVLRVATERFPKSFELWLLRLRFHIAYMNEVSVNQVFLDAVVALGSSSESTLALWKTLILYYQERKERQKVETVFKEGMAQPAAISRPLKPLYLEWVVLTKGIVAGRKLYDSVSSQPPFCLELHIKMASFECFQAEVKLDQVRKCFNTACEQFGKTNTENSEIIWTVGQRWLAHAPPTKVIRVRSPAGSLLDFRMWELCWTMPLAGEFSRGTTVSPALAFQHRSILGSHFMSCSGMTGTYGSLLERPSLRGCRLTLGAPPIRIYFLYLECEMACGVAILCFVSTFLKILHHQSSE</sequence>
<name>A0ABQ9G2Z4_9NEOP</name>
<dbReference type="InterPro" id="IPR011990">
    <property type="entry name" value="TPR-like_helical_dom_sf"/>
</dbReference>
<dbReference type="InterPro" id="IPR013949">
    <property type="entry name" value="Utp6"/>
</dbReference>
<dbReference type="EMBL" id="JARBHB010000016">
    <property type="protein sequence ID" value="KAJ8866840.1"/>
    <property type="molecule type" value="Genomic_DNA"/>
</dbReference>
<keyword evidence="3" id="KW-1185">Reference proteome</keyword>
<proteinExistence type="predicted"/>
<protein>
    <recommendedName>
        <fullName evidence="1">U3 small nucleolar RNA-associated protein 6 homolog C-terminal domain-containing protein</fullName>
    </recommendedName>
</protein>
<dbReference type="PANTHER" id="PTHR23271">
    <property type="entry name" value="HEPATOCELLULAR CARCINOMA-ASSOCIATED ANTIGEN 66"/>
    <property type="match status" value="1"/>
</dbReference>
<reference evidence="2 3" key="1">
    <citation type="submission" date="2023-02" db="EMBL/GenBank/DDBJ databases">
        <title>LHISI_Scaffold_Assembly.</title>
        <authorList>
            <person name="Stuart O.P."/>
            <person name="Cleave R."/>
            <person name="Magrath M.J.L."/>
            <person name="Mikheyev A.S."/>
        </authorList>
    </citation>
    <scope>NUCLEOTIDE SEQUENCE [LARGE SCALE GENOMIC DNA]</scope>
    <source>
        <strain evidence="2">Daus_M_001</strain>
        <tissue evidence="2">Leg muscle</tissue>
    </source>
</reference>
<gene>
    <name evidence="2" type="ORF">PR048_032701</name>
</gene>
<comment type="caution">
    <text evidence="2">The sequence shown here is derived from an EMBL/GenBank/DDBJ whole genome shotgun (WGS) entry which is preliminary data.</text>
</comment>
<evidence type="ECO:0000313" key="2">
    <source>
        <dbReference type="EMBL" id="KAJ8866840.1"/>
    </source>
</evidence>
<feature type="domain" description="U3 small nucleolar RNA-associated protein 6 homolog C-terminal" evidence="1">
    <location>
        <begin position="4"/>
        <end position="175"/>
    </location>
</feature>
<dbReference type="Gene3D" id="1.25.40.10">
    <property type="entry name" value="Tetratricopeptide repeat domain"/>
    <property type="match status" value="1"/>
</dbReference>
<dbReference type="Proteomes" id="UP001159363">
    <property type="component" value="Chromosome 15"/>
</dbReference>
<accession>A0ABQ9G2Z4</accession>
<dbReference type="Pfam" id="PF24892">
    <property type="entry name" value="UTP6_C"/>
    <property type="match status" value="1"/>
</dbReference>
<evidence type="ECO:0000259" key="1">
    <source>
        <dbReference type="Pfam" id="PF24892"/>
    </source>
</evidence>
<evidence type="ECO:0000313" key="3">
    <source>
        <dbReference type="Proteomes" id="UP001159363"/>
    </source>
</evidence>
<dbReference type="InterPro" id="IPR056907">
    <property type="entry name" value="UTP6_C"/>
</dbReference>
<dbReference type="PANTHER" id="PTHR23271:SF1">
    <property type="entry name" value="U3 SMALL NUCLEOLAR RNA-ASSOCIATED PROTEIN 6 HOMOLOG"/>
    <property type="match status" value="1"/>
</dbReference>